<dbReference type="GO" id="GO:0016652">
    <property type="term" value="F:oxidoreductase activity, acting on NAD(P)H as acceptor"/>
    <property type="evidence" value="ECO:0007669"/>
    <property type="project" value="UniProtKB-UniRule"/>
</dbReference>
<evidence type="ECO:0000256" key="6">
    <source>
        <dbReference type="HAMAP-Rule" id="MF_01216"/>
    </source>
</evidence>
<evidence type="ECO:0000259" key="7">
    <source>
        <dbReference type="Pfam" id="PF02525"/>
    </source>
</evidence>
<keyword evidence="2 6" id="KW-0288">FMN</keyword>
<accession>A0A2S0RGJ9</accession>
<comment type="catalytic activity">
    <reaction evidence="6">
        <text>2 a quinone + NADH + H(+) = 2 a 1,4-benzosemiquinone + NAD(+)</text>
        <dbReference type="Rhea" id="RHEA:65952"/>
        <dbReference type="ChEBI" id="CHEBI:15378"/>
        <dbReference type="ChEBI" id="CHEBI:57540"/>
        <dbReference type="ChEBI" id="CHEBI:57945"/>
        <dbReference type="ChEBI" id="CHEBI:132124"/>
        <dbReference type="ChEBI" id="CHEBI:134225"/>
    </reaction>
</comment>
<organism evidence="8 9">
    <name type="scientific">Flavobacterium magnum</name>
    <dbReference type="NCBI Taxonomy" id="2162713"/>
    <lineage>
        <taxon>Bacteria</taxon>
        <taxon>Pseudomonadati</taxon>
        <taxon>Bacteroidota</taxon>
        <taxon>Flavobacteriia</taxon>
        <taxon>Flavobacteriales</taxon>
        <taxon>Flavobacteriaceae</taxon>
        <taxon>Flavobacterium</taxon>
    </lineage>
</organism>
<evidence type="ECO:0000256" key="1">
    <source>
        <dbReference type="ARBA" id="ARBA00022630"/>
    </source>
</evidence>
<comment type="caution">
    <text evidence="6">Lacks conserved residue(s) required for the propagation of feature annotation.</text>
</comment>
<dbReference type="InterPro" id="IPR029039">
    <property type="entry name" value="Flavoprotein-like_sf"/>
</dbReference>
<dbReference type="PANTHER" id="PTHR43741:SF4">
    <property type="entry name" value="FMN-DEPENDENT NADH:QUINONE OXIDOREDUCTASE"/>
    <property type="match status" value="1"/>
</dbReference>
<evidence type="ECO:0000256" key="3">
    <source>
        <dbReference type="ARBA" id="ARBA00023002"/>
    </source>
</evidence>
<keyword evidence="4 6" id="KW-0520">NAD</keyword>
<comment type="catalytic activity">
    <reaction evidence="5">
        <text>N,N-dimethyl-1,4-phenylenediamine + anthranilate + 2 NAD(+) = 2-(4-dimethylaminophenyl)diazenylbenzoate + 2 NADH + 2 H(+)</text>
        <dbReference type="Rhea" id="RHEA:55872"/>
        <dbReference type="ChEBI" id="CHEBI:15378"/>
        <dbReference type="ChEBI" id="CHEBI:15783"/>
        <dbReference type="ChEBI" id="CHEBI:16567"/>
        <dbReference type="ChEBI" id="CHEBI:57540"/>
        <dbReference type="ChEBI" id="CHEBI:57945"/>
        <dbReference type="ChEBI" id="CHEBI:71579"/>
        <dbReference type="EC" id="1.7.1.17"/>
    </reaction>
    <physiologicalReaction direction="right-to-left" evidence="5">
        <dbReference type="Rhea" id="RHEA:55874"/>
    </physiologicalReaction>
</comment>
<dbReference type="RefSeq" id="WP_108372127.1">
    <property type="nucleotide sequence ID" value="NZ_CP028811.1"/>
</dbReference>
<dbReference type="Pfam" id="PF02525">
    <property type="entry name" value="Flavodoxin_2"/>
    <property type="match status" value="1"/>
</dbReference>
<evidence type="ECO:0000256" key="4">
    <source>
        <dbReference type="ARBA" id="ARBA00023027"/>
    </source>
</evidence>
<dbReference type="HAMAP" id="MF_01216">
    <property type="entry name" value="Azoreductase_type1"/>
    <property type="match status" value="1"/>
</dbReference>
<comment type="function">
    <text evidence="6">Also exhibits azoreductase activity. Catalyzes the reductive cleavage of the azo bond in aromatic azo compounds to the corresponding amines.</text>
</comment>
<sequence>MKKILNIVTSPGKGASATVQLSDGIIEKLLGEYPGSTVTTRDLSENPLPHLDGLLLSSFFSPAESHNELQQAAIRLSDEAIAQVREADIIVLGVPMYNFGIPSTLKAWLDHIFRAGVTFSYGPDGPKGLLGDKKIYLSIASGGVYSEGPMSDYDFTDPYLRKALGFIGLTDITTFRAEGLKMAGGDQVVENVVDSMVI</sequence>
<evidence type="ECO:0000256" key="5">
    <source>
        <dbReference type="ARBA" id="ARBA00048542"/>
    </source>
</evidence>
<evidence type="ECO:0000313" key="9">
    <source>
        <dbReference type="Proteomes" id="UP000244193"/>
    </source>
</evidence>
<dbReference type="EC" id="1.7.1.17" evidence="6"/>
<dbReference type="OrthoDB" id="9805013at2"/>
<dbReference type="Proteomes" id="UP000244193">
    <property type="component" value="Chromosome"/>
</dbReference>
<dbReference type="GO" id="GO:0016655">
    <property type="term" value="F:oxidoreductase activity, acting on NAD(P)H, quinone or similar compound as acceptor"/>
    <property type="evidence" value="ECO:0007669"/>
    <property type="project" value="InterPro"/>
</dbReference>
<dbReference type="Gene3D" id="3.40.50.360">
    <property type="match status" value="1"/>
</dbReference>
<dbReference type="KEGG" id="fmg:HYN48_12280"/>
<comment type="cofactor">
    <cofactor evidence="6">
        <name>FMN</name>
        <dbReference type="ChEBI" id="CHEBI:58210"/>
    </cofactor>
    <text evidence="6">Binds 1 FMN per subunit.</text>
</comment>
<dbReference type="InterPro" id="IPR023048">
    <property type="entry name" value="NADH:quinone_OxRdtase_FMN_depd"/>
</dbReference>
<dbReference type="GO" id="GO:0010181">
    <property type="term" value="F:FMN binding"/>
    <property type="evidence" value="ECO:0007669"/>
    <property type="project" value="UniProtKB-UniRule"/>
</dbReference>
<comment type="subunit">
    <text evidence="6">Homodimer.</text>
</comment>
<keyword evidence="1 6" id="KW-0285">Flavoprotein</keyword>
<name>A0A2S0RGJ9_9FLAO</name>
<keyword evidence="3 6" id="KW-0560">Oxidoreductase</keyword>
<feature type="binding site" evidence="6">
    <location>
        <begin position="96"/>
        <end position="99"/>
    </location>
    <ligand>
        <name>FMN</name>
        <dbReference type="ChEBI" id="CHEBI:58210"/>
    </ligand>
</feature>
<dbReference type="InterPro" id="IPR003680">
    <property type="entry name" value="Flavodoxin_fold"/>
</dbReference>
<proteinExistence type="inferred from homology"/>
<dbReference type="PANTHER" id="PTHR43741">
    <property type="entry name" value="FMN-DEPENDENT NADH-AZOREDUCTASE 1"/>
    <property type="match status" value="1"/>
</dbReference>
<reference evidence="8 9" key="1">
    <citation type="submission" date="2018-04" db="EMBL/GenBank/DDBJ databases">
        <title>Genome sequencing of Flavobacterium sp. HYN0048.</title>
        <authorList>
            <person name="Yi H."/>
            <person name="Baek C."/>
        </authorList>
    </citation>
    <scope>NUCLEOTIDE SEQUENCE [LARGE SCALE GENOMIC DNA]</scope>
    <source>
        <strain evidence="8 9">HYN0048</strain>
    </source>
</reference>
<comment type="function">
    <text evidence="6">Quinone reductase that provides resistance to thiol-specific stress caused by electrophilic quinones.</text>
</comment>
<feature type="binding site" evidence="6">
    <location>
        <position position="10"/>
    </location>
    <ligand>
        <name>FMN</name>
        <dbReference type="ChEBI" id="CHEBI:58210"/>
    </ligand>
</feature>
<feature type="domain" description="Flavodoxin-like fold" evidence="7">
    <location>
        <begin position="2"/>
        <end position="184"/>
    </location>
</feature>
<dbReference type="AlphaFoldDB" id="A0A2S0RGJ9"/>
<evidence type="ECO:0000313" key="8">
    <source>
        <dbReference type="EMBL" id="AWA30794.1"/>
    </source>
</evidence>
<dbReference type="InterPro" id="IPR050104">
    <property type="entry name" value="FMN-dep_NADH:Q_OxRdtase_AzoR1"/>
</dbReference>
<gene>
    <name evidence="6" type="primary">azoR</name>
    <name evidence="8" type="ORF">HYN48_12280</name>
</gene>
<protein>
    <recommendedName>
        <fullName evidence="6">FMN dependent NADH:quinone oxidoreductase</fullName>
        <ecNumber evidence="6">1.6.5.-</ecNumber>
    </recommendedName>
    <alternativeName>
        <fullName evidence="6">Azo-dye reductase</fullName>
    </alternativeName>
    <alternativeName>
        <fullName evidence="6">FMN-dependent NADH-azo compound oxidoreductase</fullName>
    </alternativeName>
    <alternativeName>
        <fullName evidence="6">FMN-dependent NADH-azoreductase</fullName>
        <ecNumber evidence="6">1.7.1.17</ecNumber>
    </alternativeName>
</protein>
<comment type="similarity">
    <text evidence="6">Belongs to the azoreductase type 1 family.</text>
</comment>
<evidence type="ECO:0000256" key="2">
    <source>
        <dbReference type="ARBA" id="ARBA00022643"/>
    </source>
</evidence>
<dbReference type="EMBL" id="CP028811">
    <property type="protein sequence ID" value="AWA30794.1"/>
    <property type="molecule type" value="Genomic_DNA"/>
</dbReference>
<dbReference type="EC" id="1.6.5.-" evidence="6"/>
<keyword evidence="9" id="KW-1185">Reference proteome</keyword>
<dbReference type="GO" id="GO:0009055">
    <property type="term" value="F:electron transfer activity"/>
    <property type="evidence" value="ECO:0007669"/>
    <property type="project" value="UniProtKB-UniRule"/>
</dbReference>
<dbReference type="SUPFAM" id="SSF52218">
    <property type="entry name" value="Flavoproteins"/>
    <property type="match status" value="1"/>
</dbReference>